<proteinExistence type="predicted"/>
<accession>G2Y4G5</accession>
<sequence>MYILHQFPTLKLYFSLFPFSSMHTRTSLQYILASTFKTPLCSSLYLSFHPSILLSQKRTFSDCPG</sequence>
<dbReference type="AlphaFoldDB" id="G2Y4G5"/>
<evidence type="ECO:0000313" key="1">
    <source>
        <dbReference type="EMBL" id="CCD47555.1"/>
    </source>
</evidence>
<dbReference type="EMBL" id="FQ790286">
    <property type="protein sequence ID" value="CCD47555.1"/>
    <property type="molecule type" value="Genomic_DNA"/>
</dbReference>
<reference evidence="2" key="1">
    <citation type="journal article" date="2011" name="PLoS Genet.">
        <title>Genomic analysis of the necrotrophic fungal pathogens Sclerotinia sclerotiorum and Botrytis cinerea.</title>
        <authorList>
            <person name="Amselem J."/>
            <person name="Cuomo C.A."/>
            <person name="van Kan J.A."/>
            <person name="Viaud M."/>
            <person name="Benito E.P."/>
            <person name="Couloux A."/>
            <person name="Coutinho P.M."/>
            <person name="de Vries R.P."/>
            <person name="Dyer P.S."/>
            <person name="Fillinger S."/>
            <person name="Fournier E."/>
            <person name="Gout L."/>
            <person name="Hahn M."/>
            <person name="Kohn L."/>
            <person name="Lapalu N."/>
            <person name="Plummer K.M."/>
            <person name="Pradier J.M."/>
            <person name="Quevillon E."/>
            <person name="Sharon A."/>
            <person name="Simon A."/>
            <person name="ten Have A."/>
            <person name="Tudzynski B."/>
            <person name="Tudzynski P."/>
            <person name="Wincker P."/>
            <person name="Andrew M."/>
            <person name="Anthouard V."/>
            <person name="Beever R.E."/>
            <person name="Beffa R."/>
            <person name="Benoit I."/>
            <person name="Bouzid O."/>
            <person name="Brault B."/>
            <person name="Chen Z."/>
            <person name="Choquer M."/>
            <person name="Collemare J."/>
            <person name="Cotton P."/>
            <person name="Danchin E.G."/>
            <person name="Da Silva C."/>
            <person name="Gautier A."/>
            <person name="Giraud C."/>
            <person name="Giraud T."/>
            <person name="Gonzalez C."/>
            <person name="Grossetete S."/>
            <person name="Guldener U."/>
            <person name="Henrissat B."/>
            <person name="Howlett B.J."/>
            <person name="Kodira C."/>
            <person name="Kretschmer M."/>
            <person name="Lappartient A."/>
            <person name="Leroch M."/>
            <person name="Levis C."/>
            <person name="Mauceli E."/>
            <person name="Neuveglise C."/>
            <person name="Oeser B."/>
            <person name="Pearson M."/>
            <person name="Poulain J."/>
            <person name="Poussereau N."/>
            <person name="Quesneville H."/>
            <person name="Rascle C."/>
            <person name="Schumacher J."/>
            <person name="Segurens B."/>
            <person name="Sexton A."/>
            <person name="Silva E."/>
            <person name="Sirven C."/>
            <person name="Soanes D.M."/>
            <person name="Talbot N.J."/>
            <person name="Templeton M."/>
            <person name="Yandava C."/>
            <person name="Yarden O."/>
            <person name="Zeng Q."/>
            <person name="Rollins J.A."/>
            <person name="Lebrun M.H."/>
            <person name="Dickman M."/>
        </authorList>
    </citation>
    <scope>NUCLEOTIDE SEQUENCE [LARGE SCALE GENOMIC DNA]</scope>
    <source>
        <strain evidence="2">T4</strain>
    </source>
</reference>
<evidence type="ECO:0000313" key="2">
    <source>
        <dbReference type="Proteomes" id="UP000008177"/>
    </source>
</evidence>
<name>G2Y4G5_BOTF4</name>
<dbReference type="InParanoid" id="G2Y4G5"/>
<dbReference type="Proteomes" id="UP000008177">
    <property type="component" value="Unplaced contigs"/>
</dbReference>
<protein>
    <submittedName>
        <fullName evidence="1">Uncharacterized protein</fullName>
    </submittedName>
</protein>
<gene>
    <name evidence="1" type="ORF">BofuT4_uP007140.1</name>
</gene>
<dbReference type="HOGENOM" id="CLU_2849413_0_0_1"/>
<organism evidence="1 2">
    <name type="scientific">Botryotinia fuckeliana (strain T4)</name>
    <name type="common">Noble rot fungus</name>
    <name type="synonym">Botrytis cinerea</name>
    <dbReference type="NCBI Taxonomy" id="999810"/>
    <lineage>
        <taxon>Eukaryota</taxon>
        <taxon>Fungi</taxon>
        <taxon>Dikarya</taxon>
        <taxon>Ascomycota</taxon>
        <taxon>Pezizomycotina</taxon>
        <taxon>Leotiomycetes</taxon>
        <taxon>Helotiales</taxon>
        <taxon>Sclerotiniaceae</taxon>
        <taxon>Botrytis</taxon>
    </lineage>
</organism>